<dbReference type="SUPFAM" id="SSF52540">
    <property type="entry name" value="P-loop containing nucleoside triphosphate hydrolases"/>
    <property type="match status" value="1"/>
</dbReference>
<dbReference type="EMBL" id="PNBA02000010">
    <property type="protein sequence ID" value="KAG6411147.1"/>
    <property type="molecule type" value="Genomic_DNA"/>
</dbReference>
<dbReference type="Pfam" id="PF00485">
    <property type="entry name" value="PRK"/>
    <property type="match status" value="1"/>
</dbReference>
<dbReference type="SUPFAM" id="SSF55154">
    <property type="entry name" value="CYTH-like phosphatases"/>
    <property type="match status" value="1"/>
</dbReference>
<evidence type="ECO:0000256" key="2">
    <source>
        <dbReference type="SAM" id="Phobius"/>
    </source>
</evidence>
<dbReference type="InterPro" id="IPR033469">
    <property type="entry name" value="CYTH-like_dom_sf"/>
</dbReference>
<accession>A0A8X8ZN99</accession>
<dbReference type="Proteomes" id="UP000298416">
    <property type="component" value="Unassembled WGS sequence"/>
</dbReference>
<feature type="domain" description="CYTH" evidence="3">
    <location>
        <begin position="189"/>
        <end position="351"/>
    </location>
</feature>
<reference evidence="4" key="1">
    <citation type="submission" date="2018-01" db="EMBL/GenBank/DDBJ databases">
        <authorList>
            <person name="Mao J.F."/>
        </authorList>
    </citation>
    <scope>NUCLEOTIDE SEQUENCE</scope>
    <source>
        <strain evidence="4">Huo1</strain>
        <tissue evidence="4">Leaf</tissue>
    </source>
</reference>
<keyword evidence="2" id="KW-0472">Membrane</keyword>
<dbReference type="GO" id="GO:0005524">
    <property type="term" value="F:ATP binding"/>
    <property type="evidence" value="ECO:0007669"/>
    <property type="project" value="InterPro"/>
</dbReference>
<dbReference type="GO" id="GO:0016462">
    <property type="term" value="F:pyrophosphatase activity"/>
    <property type="evidence" value="ECO:0007669"/>
    <property type="project" value="UniProtKB-ARBA"/>
</dbReference>
<reference evidence="4" key="2">
    <citation type="submission" date="2020-08" db="EMBL/GenBank/DDBJ databases">
        <title>Plant Genome Project.</title>
        <authorList>
            <person name="Zhang R.-G."/>
        </authorList>
    </citation>
    <scope>NUCLEOTIDE SEQUENCE</scope>
    <source>
        <strain evidence="4">Huo1</strain>
        <tissue evidence="4">Leaf</tissue>
    </source>
</reference>
<protein>
    <recommendedName>
        <fullName evidence="3">CYTH domain-containing protein</fullName>
    </recommendedName>
</protein>
<gene>
    <name evidence="4" type="ORF">SASPL_129221</name>
</gene>
<sequence length="598" mass="66487">MAQDALPSADSPRRRSGLLRDQVQLIKRKDTDRFEIAPIQDPLAFEKGFFVFVRACQLLAQKNEGMVLVGVAGPSGAGKTVFTEKILTFMPSIAVINMDNYNDASRIIDGNFDDPRLTDYDTLLENIHGLKSGNSVQIPIYDFKSSSRVGYRTLEVPSSRIVIIEGIYALSEKLRPLLDLRVSVTGGVHFDLVKRSTRPVTVDQIKAVFSDDYKESTEETYDIYLLPPGEDPEACQSYLRMRNRDGKYNLMFEEWVTDSPFIISPRITFEVSVRLLGGLMALGYTIASILKRSSHVFSSDKVCVKTDWLEQLNRKYIQVQGKDRMYVKFIAKELGLDGSYIPRTYIEQIQLEKLINDVMALPDDLKTKLSIDDDLVSSPKEALSRASADRRMKFMNRGISQSYTTNRDRNLSKLTKLAVNNRRYDGRTPDSPAALANQGIVTQLSEQISTLNERMDEFTSRIEELNSKVSVRKVSASQQNLALQADGCNAVAPSSLFGAGIGNGLMSGSLLPNSSSSSQLARESAFMEEVLLISRGQRQIMLQIDNLSSMLHEFYGERSHQGRTDGISDLGSIGVPLLLSLAVAGVGILLLKTISAKT</sequence>
<keyword evidence="1" id="KW-0175">Coiled coil</keyword>
<dbReference type="InterPro" id="IPR023577">
    <property type="entry name" value="CYTH_domain"/>
</dbReference>
<keyword evidence="2" id="KW-0812">Transmembrane</keyword>
<proteinExistence type="predicted"/>
<feature type="transmembrane region" description="Helical" evidence="2">
    <location>
        <begin position="570"/>
        <end position="591"/>
    </location>
</feature>
<keyword evidence="5" id="KW-1185">Reference proteome</keyword>
<dbReference type="Gene3D" id="3.40.50.300">
    <property type="entry name" value="P-loop containing nucleotide triphosphate hydrolases"/>
    <property type="match status" value="1"/>
</dbReference>
<comment type="caution">
    <text evidence="4">The sequence shown here is derived from an EMBL/GenBank/DDBJ whole genome shotgun (WGS) entry which is preliminary data.</text>
</comment>
<dbReference type="PRINTS" id="PR00988">
    <property type="entry name" value="URIDINKINASE"/>
</dbReference>
<organism evidence="4">
    <name type="scientific">Salvia splendens</name>
    <name type="common">Scarlet sage</name>
    <dbReference type="NCBI Taxonomy" id="180675"/>
    <lineage>
        <taxon>Eukaryota</taxon>
        <taxon>Viridiplantae</taxon>
        <taxon>Streptophyta</taxon>
        <taxon>Embryophyta</taxon>
        <taxon>Tracheophyta</taxon>
        <taxon>Spermatophyta</taxon>
        <taxon>Magnoliopsida</taxon>
        <taxon>eudicotyledons</taxon>
        <taxon>Gunneridae</taxon>
        <taxon>Pentapetalae</taxon>
        <taxon>asterids</taxon>
        <taxon>lamiids</taxon>
        <taxon>Lamiales</taxon>
        <taxon>Lamiaceae</taxon>
        <taxon>Nepetoideae</taxon>
        <taxon>Mentheae</taxon>
        <taxon>Salviinae</taxon>
        <taxon>Salvia</taxon>
        <taxon>Salvia subgen. Calosphace</taxon>
        <taxon>core Calosphace</taxon>
    </lineage>
</organism>
<evidence type="ECO:0000313" key="5">
    <source>
        <dbReference type="Proteomes" id="UP000298416"/>
    </source>
</evidence>
<evidence type="ECO:0000259" key="3">
    <source>
        <dbReference type="PROSITE" id="PS51707"/>
    </source>
</evidence>
<dbReference type="PANTHER" id="PTHR10285">
    <property type="entry name" value="URIDINE KINASE"/>
    <property type="match status" value="1"/>
</dbReference>
<dbReference type="AlphaFoldDB" id="A0A8X8ZN99"/>
<dbReference type="InterPro" id="IPR027417">
    <property type="entry name" value="P-loop_NTPase"/>
</dbReference>
<evidence type="ECO:0000256" key="1">
    <source>
        <dbReference type="SAM" id="Coils"/>
    </source>
</evidence>
<dbReference type="GO" id="GO:0016301">
    <property type="term" value="F:kinase activity"/>
    <property type="evidence" value="ECO:0007669"/>
    <property type="project" value="InterPro"/>
</dbReference>
<name>A0A8X8ZN99_SALSN</name>
<feature type="coiled-coil region" evidence="1">
    <location>
        <begin position="441"/>
        <end position="468"/>
    </location>
</feature>
<dbReference type="PROSITE" id="PS51707">
    <property type="entry name" value="CYTH"/>
    <property type="match status" value="1"/>
</dbReference>
<dbReference type="CDD" id="cd02028">
    <property type="entry name" value="UMPK_like"/>
    <property type="match status" value="1"/>
</dbReference>
<evidence type="ECO:0000313" key="4">
    <source>
        <dbReference type="EMBL" id="KAG6411147.1"/>
    </source>
</evidence>
<dbReference type="InterPro" id="IPR006083">
    <property type="entry name" value="PRK/URK"/>
</dbReference>
<keyword evidence="2" id="KW-1133">Transmembrane helix</keyword>
<dbReference type="Pfam" id="PF01928">
    <property type="entry name" value="CYTH"/>
    <property type="match status" value="1"/>
</dbReference>